<dbReference type="Pfam" id="PF00076">
    <property type="entry name" value="RRM_1"/>
    <property type="match status" value="1"/>
</dbReference>
<dbReference type="PANTHER" id="PTHR23236:SF51">
    <property type="entry name" value="NUCLEOLAR PROTEIN 6"/>
    <property type="match status" value="1"/>
</dbReference>
<dbReference type="GO" id="GO:0019843">
    <property type="term" value="F:rRNA binding"/>
    <property type="evidence" value="ECO:0007669"/>
    <property type="project" value="TreeGrafter"/>
</dbReference>
<evidence type="ECO:0000259" key="4">
    <source>
        <dbReference type="PROSITE" id="PS50102"/>
    </source>
</evidence>
<dbReference type="InterPro" id="IPR035979">
    <property type="entry name" value="RBD_domain_sf"/>
</dbReference>
<dbReference type="SMART" id="SM00360">
    <property type="entry name" value="RRM"/>
    <property type="match status" value="1"/>
</dbReference>
<dbReference type="GO" id="GO:0005730">
    <property type="term" value="C:nucleolus"/>
    <property type="evidence" value="ECO:0007669"/>
    <property type="project" value="TreeGrafter"/>
</dbReference>
<dbReference type="CDD" id="cd12400">
    <property type="entry name" value="RRM_Nop6"/>
    <property type="match status" value="1"/>
</dbReference>
<feature type="compositionally biased region" description="Polar residues" evidence="3">
    <location>
        <begin position="1"/>
        <end position="23"/>
    </location>
</feature>
<evidence type="ECO:0000313" key="5">
    <source>
        <dbReference type="EMBL" id="KAJ1967033.1"/>
    </source>
</evidence>
<evidence type="ECO:0000256" key="1">
    <source>
        <dbReference type="ARBA" id="ARBA00022884"/>
    </source>
</evidence>
<feature type="compositionally biased region" description="Basic residues" evidence="3">
    <location>
        <begin position="30"/>
        <end position="42"/>
    </location>
</feature>
<dbReference type="InterPro" id="IPR000504">
    <property type="entry name" value="RRM_dom"/>
</dbReference>
<evidence type="ECO:0000256" key="2">
    <source>
        <dbReference type="PROSITE-ProRule" id="PRU00176"/>
    </source>
</evidence>
<accession>A0A9W8AR34</accession>
<sequence length="195" mass="22143">MSTESTQPGSLPETANNDSSHATPPQEKLTKKRLKAMQFRKKLAIEKQKKDLKPESEPVTDDSAKCTDSQETVEPTATTAPVPSSEKKPRVTHHILFIGNLPYDIRQDELAKHFHDLSHAIHDIRIVTDPDTGKGKGYAFLDVTSQKASKNALALHHSKIRQRRINVEKTTKKAEPKKNRNPRKFYQNSVRVYKR</sequence>
<evidence type="ECO:0000256" key="3">
    <source>
        <dbReference type="SAM" id="MobiDB-lite"/>
    </source>
</evidence>
<protein>
    <recommendedName>
        <fullName evidence="4">RRM domain-containing protein</fullName>
    </recommendedName>
</protein>
<dbReference type="Proteomes" id="UP001150925">
    <property type="component" value="Unassembled WGS sequence"/>
</dbReference>
<evidence type="ECO:0000313" key="6">
    <source>
        <dbReference type="Proteomes" id="UP001150925"/>
    </source>
</evidence>
<organism evidence="5 6">
    <name type="scientific">Dispira parvispora</name>
    <dbReference type="NCBI Taxonomy" id="1520584"/>
    <lineage>
        <taxon>Eukaryota</taxon>
        <taxon>Fungi</taxon>
        <taxon>Fungi incertae sedis</taxon>
        <taxon>Zoopagomycota</taxon>
        <taxon>Kickxellomycotina</taxon>
        <taxon>Dimargaritomycetes</taxon>
        <taxon>Dimargaritales</taxon>
        <taxon>Dimargaritaceae</taxon>
        <taxon>Dispira</taxon>
    </lineage>
</organism>
<feature type="compositionally biased region" description="Basic and acidic residues" evidence="3">
    <location>
        <begin position="43"/>
        <end position="56"/>
    </location>
</feature>
<dbReference type="InterPro" id="IPR012677">
    <property type="entry name" value="Nucleotide-bd_a/b_plait_sf"/>
</dbReference>
<dbReference type="SUPFAM" id="SSF54928">
    <property type="entry name" value="RNA-binding domain, RBD"/>
    <property type="match status" value="1"/>
</dbReference>
<dbReference type="PANTHER" id="PTHR23236">
    <property type="entry name" value="EUKARYOTIC TRANSLATION INITIATION FACTOR 4B/4H"/>
    <property type="match status" value="1"/>
</dbReference>
<dbReference type="OrthoDB" id="439808at2759"/>
<dbReference type="PROSITE" id="PS50102">
    <property type="entry name" value="RRM"/>
    <property type="match status" value="1"/>
</dbReference>
<proteinExistence type="predicted"/>
<dbReference type="AlphaFoldDB" id="A0A9W8AR34"/>
<dbReference type="InterPro" id="IPR034228">
    <property type="entry name" value="Nop6_RRM"/>
</dbReference>
<keyword evidence="1 2" id="KW-0694">RNA-binding</keyword>
<name>A0A9W8AR34_9FUNG</name>
<dbReference type="Gene3D" id="3.30.70.330">
    <property type="match status" value="1"/>
</dbReference>
<dbReference type="GO" id="GO:0042274">
    <property type="term" value="P:ribosomal small subunit biogenesis"/>
    <property type="evidence" value="ECO:0007669"/>
    <property type="project" value="TreeGrafter"/>
</dbReference>
<reference evidence="5" key="1">
    <citation type="submission" date="2022-07" db="EMBL/GenBank/DDBJ databases">
        <title>Phylogenomic reconstructions and comparative analyses of Kickxellomycotina fungi.</title>
        <authorList>
            <person name="Reynolds N.K."/>
            <person name="Stajich J.E."/>
            <person name="Barry K."/>
            <person name="Grigoriev I.V."/>
            <person name="Crous P."/>
            <person name="Smith M.E."/>
        </authorList>
    </citation>
    <scope>NUCLEOTIDE SEQUENCE</scope>
    <source>
        <strain evidence="5">RSA 1196</strain>
    </source>
</reference>
<feature type="domain" description="RRM" evidence="4">
    <location>
        <begin position="94"/>
        <end position="172"/>
    </location>
</feature>
<feature type="compositionally biased region" description="Low complexity" evidence="3">
    <location>
        <begin position="72"/>
        <end position="84"/>
    </location>
</feature>
<gene>
    <name evidence="5" type="ORF">IWQ62_002104</name>
</gene>
<dbReference type="EMBL" id="JANBPY010000406">
    <property type="protein sequence ID" value="KAJ1967033.1"/>
    <property type="molecule type" value="Genomic_DNA"/>
</dbReference>
<keyword evidence="6" id="KW-1185">Reference proteome</keyword>
<comment type="caution">
    <text evidence="5">The sequence shown here is derived from an EMBL/GenBank/DDBJ whole genome shotgun (WGS) entry which is preliminary data.</text>
</comment>
<feature type="region of interest" description="Disordered" evidence="3">
    <location>
        <begin position="1"/>
        <end position="87"/>
    </location>
</feature>